<dbReference type="Proteomes" id="UP000553209">
    <property type="component" value="Unassembled WGS sequence"/>
</dbReference>
<evidence type="ECO:0000313" key="2">
    <source>
        <dbReference type="Proteomes" id="UP000553209"/>
    </source>
</evidence>
<evidence type="ECO:0008006" key="3">
    <source>
        <dbReference type="Google" id="ProtNLM"/>
    </source>
</evidence>
<gene>
    <name evidence="1" type="ORF">HGB44_31160</name>
</gene>
<comment type="caution">
    <text evidence="1">The sequence shown here is derived from an EMBL/GenBank/DDBJ whole genome shotgun (WGS) entry which is preliminary data.</text>
</comment>
<organism evidence="1 2">
    <name type="scientific">Nocardiopsis alborubida</name>
    <dbReference type="NCBI Taxonomy" id="146802"/>
    <lineage>
        <taxon>Bacteria</taxon>
        <taxon>Bacillati</taxon>
        <taxon>Actinomycetota</taxon>
        <taxon>Actinomycetes</taxon>
        <taxon>Streptosporangiales</taxon>
        <taxon>Nocardiopsidaceae</taxon>
        <taxon>Nocardiopsis</taxon>
    </lineage>
</organism>
<dbReference type="EMBL" id="JAAXPG010000057">
    <property type="protein sequence ID" value="NKZ02085.1"/>
    <property type="molecule type" value="Genomic_DNA"/>
</dbReference>
<name>A0A7X6RTJ1_9ACTN</name>
<keyword evidence="2" id="KW-1185">Reference proteome</keyword>
<dbReference type="RefSeq" id="WP_061078511.1">
    <property type="nucleotide sequence ID" value="NZ_JAAXPG010000057.1"/>
</dbReference>
<dbReference type="AlphaFoldDB" id="A0A7X6RTJ1"/>
<proteinExistence type="predicted"/>
<reference evidence="1 2" key="1">
    <citation type="submission" date="2020-04" db="EMBL/GenBank/DDBJ databases">
        <title>MicrobeNet Type strains.</title>
        <authorList>
            <person name="Nicholson A.C."/>
        </authorList>
    </citation>
    <scope>NUCLEOTIDE SEQUENCE [LARGE SCALE GENOMIC DNA]</scope>
    <source>
        <strain evidence="1 2">ATCC 23612</strain>
    </source>
</reference>
<sequence length="107" mass="12204">MNTGKSCSSASETREAAKRLALELGKLNLKPLPQPGMVLVVKRGSQEQSVRLMRADSGQWHWFWMWEPFRTQDAWEYEQGLPIGREQDMARRLLSVLEIADAGEKTS</sequence>
<evidence type="ECO:0000313" key="1">
    <source>
        <dbReference type="EMBL" id="NKZ02085.1"/>
    </source>
</evidence>
<accession>A0A7X6RTJ1</accession>
<protein>
    <recommendedName>
        <fullName evidence="3">DUF3024 domain-containing protein</fullName>
    </recommendedName>
</protein>